<dbReference type="EMBL" id="CAWYQH010000119">
    <property type="protein sequence ID" value="CAK8691222.1"/>
    <property type="molecule type" value="Genomic_DNA"/>
</dbReference>
<dbReference type="InterPro" id="IPR047153">
    <property type="entry name" value="TRIM45/56/19-like"/>
</dbReference>
<keyword evidence="7" id="KW-1185">Reference proteome</keyword>
<dbReference type="PANTHER" id="PTHR25462">
    <property type="entry name" value="BONUS, ISOFORM C-RELATED"/>
    <property type="match status" value="1"/>
</dbReference>
<evidence type="ECO:0000256" key="2">
    <source>
        <dbReference type="ARBA" id="ARBA00022771"/>
    </source>
</evidence>
<evidence type="ECO:0000259" key="5">
    <source>
        <dbReference type="PROSITE" id="PS50089"/>
    </source>
</evidence>
<dbReference type="PANTHER" id="PTHR25462:SF296">
    <property type="entry name" value="MEIOTIC P26, ISOFORM F"/>
    <property type="match status" value="1"/>
</dbReference>
<proteinExistence type="predicted"/>
<dbReference type="Pfam" id="PF13923">
    <property type="entry name" value="zf-C3HC4_2"/>
    <property type="match status" value="1"/>
</dbReference>
<evidence type="ECO:0000256" key="4">
    <source>
        <dbReference type="PROSITE-ProRule" id="PRU00175"/>
    </source>
</evidence>
<dbReference type="InterPro" id="IPR001841">
    <property type="entry name" value="Znf_RING"/>
</dbReference>
<keyword evidence="1" id="KW-0479">Metal-binding</keyword>
<name>A0ABP0GHJ7_CLALP</name>
<sequence length="161" mass="17808">MASSQTAEPDVNCVICLEVLKPTVRRFPCFHNACQDCLKEYLKSNTHDPKCPKCQESINMGEGGVDSLALNRFLQVYIEKYVTGPLQCLTGPLEYSVAESTRSSDLSESTLPADSRIRSGLSRRALSLEMLTRIYDAGERAKNAAEDVQKLALEMKASLET</sequence>
<dbReference type="SMART" id="SM00184">
    <property type="entry name" value="RING"/>
    <property type="match status" value="1"/>
</dbReference>
<protein>
    <recommendedName>
        <fullName evidence="5">RING-type domain-containing protein</fullName>
    </recommendedName>
</protein>
<reference evidence="6 7" key="1">
    <citation type="submission" date="2024-02" db="EMBL/GenBank/DDBJ databases">
        <authorList>
            <person name="Daric V."/>
            <person name="Darras S."/>
        </authorList>
    </citation>
    <scope>NUCLEOTIDE SEQUENCE [LARGE SCALE GENOMIC DNA]</scope>
</reference>
<gene>
    <name evidence="6" type="ORF">CVLEPA_LOCUS23805</name>
</gene>
<keyword evidence="2 4" id="KW-0863">Zinc-finger</keyword>
<accession>A0ABP0GHJ7</accession>
<dbReference type="Proteomes" id="UP001642483">
    <property type="component" value="Unassembled WGS sequence"/>
</dbReference>
<evidence type="ECO:0000256" key="1">
    <source>
        <dbReference type="ARBA" id="ARBA00022723"/>
    </source>
</evidence>
<dbReference type="SUPFAM" id="SSF57850">
    <property type="entry name" value="RING/U-box"/>
    <property type="match status" value="1"/>
</dbReference>
<dbReference type="Gene3D" id="3.30.40.10">
    <property type="entry name" value="Zinc/RING finger domain, C3HC4 (zinc finger)"/>
    <property type="match status" value="1"/>
</dbReference>
<evidence type="ECO:0000256" key="3">
    <source>
        <dbReference type="ARBA" id="ARBA00022833"/>
    </source>
</evidence>
<dbReference type="PROSITE" id="PS50089">
    <property type="entry name" value="ZF_RING_2"/>
    <property type="match status" value="1"/>
</dbReference>
<feature type="domain" description="RING-type" evidence="5">
    <location>
        <begin position="13"/>
        <end position="55"/>
    </location>
</feature>
<dbReference type="InterPro" id="IPR013083">
    <property type="entry name" value="Znf_RING/FYVE/PHD"/>
</dbReference>
<evidence type="ECO:0000313" key="6">
    <source>
        <dbReference type="EMBL" id="CAK8691222.1"/>
    </source>
</evidence>
<organism evidence="6 7">
    <name type="scientific">Clavelina lepadiformis</name>
    <name type="common">Light-bulb sea squirt</name>
    <name type="synonym">Ascidia lepadiformis</name>
    <dbReference type="NCBI Taxonomy" id="159417"/>
    <lineage>
        <taxon>Eukaryota</taxon>
        <taxon>Metazoa</taxon>
        <taxon>Chordata</taxon>
        <taxon>Tunicata</taxon>
        <taxon>Ascidiacea</taxon>
        <taxon>Aplousobranchia</taxon>
        <taxon>Clavelinidae</taxon>
        <taxon>Clavelina</taxon>
    </lineage>
</organism>
<keyword evidence="3" id="KW-0862">Zinc</keyword>
<evidence type="ECO:0000313" key="7">
    <source>
        <dbReference type="Proteomes" id="UP001642483"/>
    </source>
</evidence>
<comment type="caution">
    <text evidence="6">The sequence shown here is derived from an EMBL/GenBank/DDBJ whole genome shotgun (WGS) entry which is preliminary data.</text>
</comment>